<keyword evidence="3" id="KW-1185">Reference proteome</keyword>
<dbReference type="AlphaFoldDB" id="A0A2P7BFA6"/>
<comment type="caution">
    <text evidence="2">The sequence shown here is derived from an EMBL/GenBank/DDBJ whole genome shotgun (WGS) entry which is preliminary data.</text>
</comment>
<dbReference type="RefSeq" id="WP_106663572.1">
    <property type="nucleotide sequence ID" value="NZ_PGGM01000003.1"/>
</dbReference>
<accession>A0A2P7BFA6</accession>
<evidence type="ECO:0000313" key="2">
    <source>
        <dbReference type="EMBL" id="PSH65157.1"/>
    </source>
</evidence>
<feature type="transmembrane region" description="Helical" evidence="1">
    <location>
        <begin position="49"/>
        <end position="66"/>
    </location>
</feature>
<organism evidence="2 3">
    <name type="scientific">Phyllobacterium sophorae</name>
    <dbReference type="NCBI Taxonomy" id="1520277"/>
    <lineage>
        <taxon>Bacteria</taxon>
        <taxon>Pseudomonadati</taxon>
        <taxon>Pseudomonadota</taxon>
        <taxon>Alphaproteobacteria</taxon>
        <taxon>Hyphomicrobiales</taxon>
        <taxon>Phyllobacteriaceae</taxon>
        <taxon>Phyllobacterium</taxon>
    </lineage>
</organism>
<keyword evidence="1" id="KW-1133">Transmembrane helix</keyword>
<feature type="transmembrane region" description="Helical" evidence="1">
    <location>
        <begin position="6"/>
        <end position="28"/>
    </location>
</feature>
<dbReference type="Proteomes" id="UP000241764">
    <property type="component" value="Unassembled WGS sequence"/>
</dbReference>
<keyword evidence="1" id="KW-0472">Membrane</keyword>
<dbReference type="OrthoDB" id="10007848at2"/>
<keyword evidence="1" id="KW-0812">Transmembrane</keyword>
<evidence type="ECO:0000313" key="3">
    <source>
        <dbReference type="Proteomes" id="UP000241764"/>
    </source>
</evidence>
<proteinExistence type="predicted"/>
<name>A0A2P7BFA6_9HYPH</name>
<reference evidence="3" key="1">
    <citation type="submission" date="2017-11" db="EMBL/GenBank/DDBJ databases">
        <authorList>
            <person name="Kuznetsova I."/>
            <person name="Sazanova A."/>
            <person name="Chirak E."/>
            <person name="Safronova V."/>
            <person name="Willems A."/>
        </authorList>
    </citation>
    <scope>NUCLEOTIDE SEQUENCE [LARGE SCALE GENOMIC DNA]</scope>
    <source>
        <strain evidence="3">CCBAU 03422</strain>
    </source>
</reference>
<dbReference type="EMBL" id="PGGM01000003">
    <property type="protein sequence ID" value="PSH65157.1"/>
    <property type="molecule type" value="Genomic_DNA"/>
</dbReference>
<sequence length="315" mass="34756">MTGTLLLILKYIVAGLSFGVAFAGAWFFEYTTTDKDTGRRKLTHWGKRAIVFTVLAAMIAGLSSIVSDLRAMRSADEAQQKLAQSEAATATERANAEQERVEAAKFRNEVLPSIRVLSANLKYLPPRIQDEANKALQRLSGVAAIRRDYPELYSQMVNARSVDDVRKASNEAYVLRTEDRLSKTPACQAFFTRTIDPFSLTARETFPESRSIEITLGPDGVKWDVGDNRAEAGSVGLSRGYVYHFDDGSNLGMQCEGTPLFSSCANNTASGPEAVFTFRELQNKTIASIAYDNKTIDFPPDIAQRLQQKFACVVP</sequence>
<gene>
    <name evidence="2" type="ORF">CU103_09040</name>
</gene>
<protein>
    <submittedName>
        <fullName evidence="2">Uncharacterized protein</fullName>
    </submittedName>
</protein>
<evidence type="ECO:0000256" key="1">
    <source>
        <dbReference type="SAM" id="Phobius"/>
    </source>
</evidence>